<feature type="compositionally biased region" description="Basic and acidic residues" evidence="1">
    <location>
        <begin position="263"/>
        <end position="272"/>
    </location>
</feature>
<protein>
    <submittedName>
        <fullName evidence="3">DUF4097 family beta strand repeat-containing protein</fullName>
    </submittedName>
</protein>
<sequence>MSSSAAHEPQSFKTPGPITAQLEVGFGTVLVRAGERAETTVLVQPGNAASDRDVQSAAQTQISLIGGQLIVRGPRGRNPFNKIGAVMVEVELPAGSEVQATTGLGDVHCEGALGDVHLKSALGNVTVERAGTAELRTATGTIRAHHLDGSVEVHGAGRVEIGHVGGDLTVKNVNGETEVGEVLGETKVKSSNGSFAMGTAHAGADVQSALGGIRIARLTRGVFDLRTSTGEIELGIPETTAAWLDVYAKAGLVRSDLPTSDAPSDKPDRAEVHANTSVGNITVTRAA</sequence>
<name>A0AAU3GM89_9ACTN</name>
<reference evidence="3" key="1">
    <citation type="submission" date="2022-10" db="EMBL/GenBank/DDBJ databases">
        <title>The complete genomes of actinobacterial strains from the NBC collection.</title>
        <authorList>
            <person name="Joergensen T.S."/>
            <person name="Alvarez Arevalo M."/>
            <person name="Sterndorff E.B."/>
            <person name="Faurdal D."/>
            <person name="Vuksanovic O."/>
            <person name="Mourched A.-S."/>
            <person name="Charusanti P."/>
            <person name="Shaw S."/>
            <person name="Blin K."/>
            <person name="Weber T."/>
        </authorList>
    </citation>
    <scope>NUCLEOTIDE SEQUENCE</scope>
    <source>
        <strain evidence="3">NBC_01401</strain>
    </source>
</reference>
<gene>
    <name evidence="3" type="ORF">OG626_03870</name>
</gene>
<feature type="domain" description="DUF4097" evidence="2">
    <location>
        <begin position="28"/>
        <end position="283"/>
    </location>
</feature>
<dbReference type="AlphaFoldDB" id="A0AAU3GM89"/>
<dbReference type="InterPro" id="IPR025164">
    <property type="entry name" value="Toastrack_DUF4097"/>
</dbReference>
<organism evidence="3">
    <name type="scientific">Streptomyces sp. NBC_01401</name>
    <dbReference type="NCBI Taxonomy" id="2903854"/>
    <lineage>
        <taxon>Bacteria</taxon>
        <taxon>Bacillati</taxon>
        <taxon>Actinomycetota</taxon>
        <taxon>Actinomycetes</taxon>
        <taxon>Kitasatosporales</taxon>
        <taxon>Streptomycetaceae</taxon>
        <taxon>Streptomyces</taxon>
    </lineage>
</organism>
<dbReference type="EMBL" id="CP109535">
    <property type="protein sequence ID" value="WTY94090.1"/>
    <property type="molecule type" value="Genomic_DNA"/>
</dbReference>
<evidence type="ECO:0000259" key="2">
    <source>
        <dbReference type="Pfam" id="PF13349"/>
    </source>
</evidence>
<feature type="region of interest" description="Disordered" evidence="1">
    <location>
        <begin position="257"/>
        <end position="287"/>
    </location>
</feature>
<proteinExistence type="predicted"/>
<feature type="compositionally biased region" description="Polar residues" evidence="1">
    <location>
        <begin position="274"/>
        <end position="287"/>
    </location>
</feature>
<dbReference type="Pfam" id="PF13349">
    <property type="entry name" value="DUF4097"/>
    <property type="match status" value="1"/>
</dbReference>
<evidence type="ECO:0000256" key="1">
    <source>
        <dbReference type="SAM" id="MobiDB-lite"/>
    </source>
</evidence>
<evidence type="ECO:0000313" key="3">
    <source>
        <dbReference type="EMBL" id="WTY94090.1"/>
    </source>
</evidence>
<accession>A0AAU3GM89</accession>